<dbReference type="OrthoDB" id="9255495at2"/>
<dbReference type="EMBL" id="VAUO01000006">
    <property type="protein sequence ID" value="TLP59014.1"/>
    <property type="molecule type" value="Genomic_DNA"/>
</dbReference>
<dbReference type="RefSeq" id="WP_138220085.1">
    <property type="nucleotide sequence ID" value="NZ_VAUO01000006.1"/>
</dbReference>
<protein>
    <submittedName>
        <fullName evidence="1">Uncharacterized protein</fullName>
    </submittedName>
</protein>
<accession>A0A5R8Z0E2</accession>
<evidence type="ECO:0000313" key="2">
    <source>
        <dbReference type="Proteomes" id="UP000309819"/>
    </source>
</evidence>
<gene>
    <name evidence="1" type="ORF">FEM01_13990</name>
</gene>
<sequence length="277" mass="30530">MDYEEILDLALDQVSKSGAAVPGAKFRSFVSKIAADNHVQFPPDGMSSFAKFLENFPHKVIIQRTPGRDIQIAPIGRGELLAEPTVSSPFTRIREDFFSALTALPNPKEPVTHYYSIETDEVFCQSSAVEMPVDGIPLPPGGLEQEVEVRRAFIDGVKLDSTIKGKLSEALDGAKPLASFTHAARAYGVAQKWHKFRLKALAQKLKDWSDERGLIWQPTWVTGSPGKSPTVIAEVAEPLVDEELENGLQSFLARLSREDVSRISVPLDVVLKLLSHK</sequence>
<name>A0A5R8Z0E2_9PSED</name>
<dbReference type="AlphaFoldDB" id="A0A5R8Z0E2"/>
<keyword evidence="2" id="KW-1185">Reference proteome</keyword>
<comment type="caution">
    <text evidence="1">The sequence shown here is derived from an EMBL/GenBank/DDBJ whole genome shotgun (WGS) entry which is preliminary data.</text>
</comment>
<reference evidence="1 2" key="1">
    <citation type="submission" date="2019-05" db="EMBL/GenBank/DDBJ databases">
        <title>Pseudomonas sp. SC006 isolated from lettuce that can produce HBGAs.</title>
        <authorList>
            <person name="Wang D."/>
            <person name="Liao N."/>
            <person name="Liu D."/>
            <person name="Zhang Z."/>
            <person name="Zou S."/>
        </authorList>
    </citation>
    <scope>NUCLEOTIDE SEQUENCE [LARGE SCALE GENOMIC DNA]</scope>
    <source>
        <strain evidence="1 2">SC006</strain>
    </source>
</reference>
<evidence type="ECO:0000313" key="1">
    <source>
        <dbReference type="EMBL" id="TLP59014.1"/>
    </source>
</evidence>
<dbReference type="Proteomes" id="UP000309819">
    <property type="component" value="Unassembled WGS sequence"/>
</dbReference>
<organism evidence="1 2">
    <name type="scientific">Pseudomonas mosselii</name>
    <dbReference type="NCBI Taxonomy" id="78327"/>
    <lineage>
        <taxon>Bacteria</taxon>
        <taxon>Pseudomonadati</taxon>
        <taxon>Pseudomonadota</taxon>
        <taxon>Gammaproteobacteria</taxon>
        <taxon>Pseudomonadales</taxon>
        <taxon>Pseudomonadaceae</taxon>
        <taxon>Pseudomonas</taxon>
    </lineage>
</organism>
<proteinExistence type="predicted"/>